<reference evidence="1 2" key="1">
    <citation type="journal article" date="2018" name="Sci. Rep.">
        <title>Genomic signatures of local adaptation to the degree of environmental predictability in rotifers.</title>
        <authorList>
            <person name="Franch-Gras L."/>
            <person name="Hahn C."/>
            <person name="Garcia-Roger E.M."/>
            <person name="Carmona M.J."/>
            <person name="Serra M."/>
            <person name="Gomez A."/>
        </authorList>
    </citation>
    <scope>NUCLEOTIDE SEQUENCE [LARGE SCALE GENOMIC DNA]</scope>
    <source>
        <strain evidence="1">HYR1</strain>
    </source>
</reference>
<name>A0A3M7SV41_BRAPC</name>
<dbReference type="AlphaFoldDB" id="A0A3M7SV41"/>
<accession>A0A3M7SV41</accession>
<evidence type="ECO:0000313" key="2">
    <source>
        <dbReference type="Proteomes" id="UP000276133"/>
    </source>
</evidence>
<organism evidence="1 2">
    <name type="scientific">Brachionus plicatilis</name>
    <name type="common">Marine rotifer</name>
    <name type="synonym">Brachionus muelleri</name>
    <dbReference type="NCBI Taxonomy" id="10195"/>
    <lineage>
        <taxon>Eukaryota</taxon>
        <taxon>Metazoa</taxon>
        <taxon>Spiralia</taxon>
        <taxon>Gnathifera</taxon>
        <taxon>Rotifera</taxon>
        <taxon>Eurotatoria</taxon>
        <taxon>Monogononta</taxon>
        <taxon>Pseudotrocha</taxon>
        <taxon>Ploima</taxon>
        <taxon>Brachionidae</taxon>
        <taxon>Brachionus</taxon>
    </lineage>
</organism>
<dbReference type="Proteomes" id="UP000276133">
    <property type="component" value="Unassembled WGS sequence"/>
</dbReference>
<gene>
    <name evidence="1" type="ORF">BpHYR1_039342</name>
</gene>
<evidence type="ECO:0000313" key="1">
    <source>
        <dbReference type="EMBL" id="RNA39450.1"/>
    </source>
</evidence>
<proteinExistence type="predicted"/>
<sequence>MFCHLVNRFLAVPATGTSSSLGDTIGLLDASAGGLNSLMFSMDFHLANSDFANPFPCSSLVSLISLVSLAPLLDDAWSKYCFIRFLARPDSGTNSSLLYALVSTDGVDGNHSSSICCCCLSIMMY</sequence>
<keyword evidence="2" id="KW-1185">Reference proteome</keyword>
<dbReference type="EMBL" id="REGN01000749">
    <property type="protein sequence ID" value="RNA39450.1"/>
    <property type="molecule type" value="Genomic_DNA"/>
</dbReference>
<comment type="caution">
    <text evidence="1">The sequence shown here is derived from an EMBL/GenBank/DDBJ whole genome shotgun (WGS) entry which is preliminary data.</text>
</comment>
<protein>
    <submittedName>
        <fullName evidence="1">Uncharacterized protein</fullName>
    </submittedName>
</protein>